<comment type="pathway">
    <text evidence="2">Amino-acid biosynthesis; L-valine biosynthesis; L-valine from pyruvate: step 1/4.</text>
</comment>
<gene>
    <name evidence="7" type="ORF">MTR67_052702</name>
</gene>
<dbReference type="PROSITE" id="PS51671">
    <property type="entry name" value="ACT"/>
    <property type="match status" value="1"/>
</dbReference>
<dbReference type="NCBIfam" id="TIGR00119">
    <property type="entry name" value="acolac_sm"/>
    <property type="match status" value="1"/>
</dbReference>
<comment type="pathway">
    <text evidence="1">Amino-acid biosynthesis; L-isoleucine biosynthesis; L-isoleucine from 2-oxobutanoate: step 1/4.</text>
</comment>
<evidence type="ECO:0000256" key="3">
    <source>
        <dbReference type="ARBA" id="ARBA00006341"/>
    </source>
</evidence>
<organism evidence="7 8">
    <name type="scientific">Solanum verrucosum</name>
    <dbReference type="NCBI Taxonomy" id="315347"/>
    <lineage>
        <taxon>Eukaryota</taxon>
        <taxon>Viridiplantae</taxon>
        <taxon>Streptophyta</taxon>
        <taxon>Embryophyta</taxon>
        <taxon>Tracheophyta</taxon>
        <taxon>Spermatophyta</taxon>
        <taxon>Magnoliopsida</taxon>
        <taxon>eudicotyledons</taxon>
        <taxon>Gunneridae</taxon>
        <taxon>Pentapetalae</taxon>
        <taxon>asterids</taxon>
        <taxon>lamiids</taxon>
        <taxon>Solanales</taxon>
        <taxon>Solanaceae</taxon>
        <taxon>Solanoideae</taxon>
        <taxon>Solaneae</taxon>
        <taxon>Solanum</taxon>
    </lineage>
</organism>
<dbReference type="GO" id="GO:0005829">
    <property type="term" value="C:cytosol"/>
    <property type="evidence" value="ECO:0007669"/>
    <property type="project" value="TreeGrafter"/>
</dbReference>
<evidence type="ECO:0000256" key="2">
    <source>
        <dbReference type="ARBA" id="ARBA00005025"/>
    </source>
</evidence>
<evidence type="ECO:0000256" key="5">
    <source>
        <dbReference type="ARBA" id="ARBA00023304"/>
    </source>
</evidence>
<feature type="domain" description="ACT" evidence="6">
    <location>
        <begin position="191"/>
        <end position="265"/>
    </location>
</feature>
<dbReference type="SUPFAM" id="SSF55021">
    <property type="entry name" value="ACT-like"/>
    <property type="match status" value="1"/>
</dbReference>
<evidence type="ECO:0000313" key="7">
    <source>
        <dbReference type="EMBL" id="WMV59317.1"/>
    </source>
</evidence>
<dbReference type="GO" id="GO:0009097">
    <property type="term" value="P:isoleucine biosynthetic process"/>
    <property type="evidence" value="ECO:0007669"/>
    <property type="project" value="TreeGrafter"/>
</dbReference>
<dbReference type="InterPro" id="IPR004789">
    <property type="entry name" value="Acetalactate_synth_ssu"/>
</dbReference>
<dbReference type="InterPro" id="IPR039557">
    <property type="entry name" value="AHAS_ACT"/>
</dbReference>
<dbReference type="EMBL" id="CP133623">
    <property type="protein sequence ID" value="WMV59317.1"/>
    <property type="molecule type" value="Genomic_DNA"/>
</dbReference>
<reference evidence="7" key="1">
    <citation type="submission" date="2023-08" db="EMBL/GenBank/DDBJ databases">
        <title>A de novo genome assembly of Solanum verrucosum Schlechtendal, a Mexican diploid species geographically isolated from the other diploid A-genome species in potato relatives.</title>
        <authorList>
            <person name="Hosaka K."/>
        </authorList>
    </citation>
    <scope>NUCLEOTIDE SEQUENCE</scope>
    <source>
        <tissue evidence="7">Young leaves</tissue>
    </source>
</reference>
<dbReference type="InterPro" id="IPR026960">
    <property type="entry name" value="RVT-Znf"/>
</dbReference>
<dbReference type="PANTHER" id="PTHR30239:SF17">
    <property type="entry name" value="ACT DOMAIN-CONTAINING PROTEIN"/>
    <property type="match status" value="1"/>
</dbReference>
<dbReference type="InterPro" id="IPR054480">
    <property type="entry name" value="AHAS_small-like_ACT"/>
</dbReference>
<evidence type="ECO:0000259" key="6">
    <source>
        <dbReference type="PROSITE" id="PS51671"/>
    </source>
</evidence>
<dbReference type="PANTHER" id="PTHR30239">
    <property type="entry name" value="ACETOLACTATE SYNTHASE SMALL SUBUNIT"/>
    <property type="match status" value="1"/>
</dbReference>
<dbReference type="Gene3D" id="3.30.70.260">
    <property type="match status" value="1"/>
</dbReference>
<dbReference type="Pfam" id="PF13966">
    <property type="entry name" value="zf-RVT"/>
    <property type="match status" value="1"/>
</dbReference>
<dbReference type="InterPro" id="IPR045865">
    <property type="entry name" value="ACT-like_dom_sf"/>
</dbReference>
<protein>
    <recommendedName>
        <fullName evidence="6">ACT domain-containing protein</fullName>
    </recommendedName>
</protein>
<dbReference type="GO" id="GO:0003984">
    <property type="term" value="F:acetolactate synthase activity"/>
    <property type="evidence" value="ECO:0007669"/>
    <property type="project" value="TreeGrafter"/>
</dbReference>
<dbReference type="Pfam" id="PF22629">
    <property type="entry name" value="ACT_AHAS_ss"/>
    <property type="match status" value="1"/>
</dbReference>
<proteinExistence type="inferred from homology"/>
<name>A0AAF0V6M3_SOLVR</name>
<dbReference type="Proteomes" id="UP001234989">
    <property type="component" value="Chromosome 12"/>
</dbReference>
<dbReference type="GO" id="GO:0009099">
    <property type="term" value="P:L-valine biosynthetic process"/>
    <property type="evidence" value="ECO:0007669"/>
    <property type="project" value="TreeGrafter"/>
</dbReference>
<evidence type="ECO:0000313" key="8">
    <source>
        <dbReference type="Proteomes" id="UP001234989"/>
    </source>
</evidence>
<dbReference type="AlphaFoldDB" id="A0AAF0V6M3"/>
<dbReference type="GO" id="GO:1990610">
    <property type="term" value="F:acetolactate synthase regulator activity"/>
    <property type="evidence" value="ECO:0007669"/>
    <property type="project" value="InterPro"/>
</dbReference>
<keyword evidence="4" id="KW-0028">Amino-acid biosynthesis</keyword>
<comment type="similarity">
    <text evidence="3">Belongs to the acetolactate synthase small subunit family.</text>
</comment>
<dbReference type="FunFam" id="3.30.70.260:FF:000001">
    <property type="entry name" value="Acetolactate synthase, small subunit"/>
    <property type="match status" value="1"/>
</dbReference>
<dbReference type="InterPro" id="IPR002912">
    <property type="entry name" value="ACT_dom"/>
</dbReference>
<evidence type="ECO:0000256" key="1">
    <source>
        <dbReference type="ARBA" id="ARBA00004974"/>
    </source>
</evidence>
<dbReference type="CDD" id="cd04878">
    <property type="entry name" value="ACT_AHAS"/>
    <property type="match status" value="1"/>
</dbReference>
<evidence type="ECO:0000256" key="4">
    <source>
        <dbReference type="ARBA" id="ARBA00022605"/>
    </source>
</evidence>
<keyword evidence="5" id="KW-0100">Branched-chain amino acid biosynthesis</keyword>
<sequence length="265" mass="30752">MEDFADLYSFCDNPGASIAEMWSQQGWNITLRRLLNEWEVDRVANLLQRLDDFPGLNINPDAIRWKHDRDGEFSVGRLYKRDLATHPGGIFGPWKQIWKSNTPTKIKCFTWSVCRRACLTQERLKKRGFQIVSWCFFCHEKEETNNHLFLHCRVTSQIWYMFQSIIQDPWVVPEHTADLLNCWTSGLRSHTLSMLVNDSPGVLNIVTGVFARRGYNIQSLAVGHAEVEGLSRITTVVPGTDESVSKLVQQLYKLVDIHEKLFFKY</sequence>
<keyword evidence="8" id="KW-1185">Reference proteome</keyword>
<accession>A0AAF0V6M3</accession>